<comment type="pathway">
    <text evidence="2">Cofactor biosynthesis; NAD(+) biosynthesis; nicotinate D-ribonucleotide from quinolinate: step 1/1.</text>
</comment>
<feature type="binding site" evidence="13">
    <location>
        <begin position="260"/>
        <end position="262"/>
    </location>
    <ligand>
        <name>substrate</name>
    </ligand>
</feature>
<evidence type="ECO:0000256" key="11">
    <source>
        <dbReference type="ARBA" id="ARBA00069173"/>
    </source>
</evidence>
<evidence type="ECO:0000256" key="9">
    <source>
        <dbReference type="ARBA" id="ARBA00033102"/>
    </source>
</evidence>
<dbReference type="InParanoid" id="G9EJD8"/>
<feature type="binding site" evidence="13">
    <location>
        <position position="215"/>
    </location>
    <ligand>
        <name>substrate</name>
    </ligand>
</feature>
<name>G9EJD8_9GAMM</name>
<dbReference type="Pfam" id="PF01729">
    <property type="entry name" value="QRPTase_C"/>
    <property type="match status" value="1"/>
</dbReference>
<evidence type="ECO:0000256" key="7">
    <source>
        <dbReference type="ARBA" id="ARBA00022676"/>
    </source>
</evidence>
<evidence type="ECO:0000256" key="12">
    <source>
        <dbReference type="PIRNR" id="PIRNR006250"/>
    </source>
</evidence>
<dbReference type="GO" id="GO:0004514">
    <property type="term" value="F:nicotinate-nucleotide diphosphorylase (carboxylating) activity"/>
    <property type="evidence" value="ECO:0007669"/>
    <property type="project" value="UniProtKB-EC"/>
</dbReference>
<dbReference type="HOGENOM" id="CLU_039622_0_3_6"/>
<evidence type="ECO:0000259" key="15">
    <source>
        <dbReference type="Pfam" id="PF02749"/>
    </source>
</evidence>
<dbReference type="AlphaFoldDB" id="G9EJD8"/>
<dbReference type="PANTHER" id="PTHR32179">
    <property type="entry name" value="NICOTINATE-NUCLEOTIDE PYROPHOSPHORYLASE [CARBOXYLATING]"/>
    <property type="match status" value="1"/>
</dbReference>
<dbReference type="GO" id="GO:0034213">
    <property type="term" value="P:quinolinate catabolic process"/>
    <property type="evidence" value="ECO:0007669"/>
    <property type="project" value="TreeGrafter"/>
</dbReference>
<evidence type="ECO:0000256" key="4">
    <source>
        <dbReference type="ARBA" id="ARBA00011218"/>
    </source>
</evidence>
<keyword evidence="8 12" id="KW-0808">Transferase</keyword>
<feature type="domain" description="Quinolinate phosphoribosyl transferase C-terminal" evidence="14">
    <location>
        <begin position="111"/>
        <end position="274"/>
    </location>
</feature>
<evidence type="ECO:0000256" key="8">
    <source>
        <dbReference type="ARBA" id="ARBA00022679"/>
    </source>
</evidence>
<evidence type="ECO:0000256" key="6">
    <source>
        <dbReference type="ARBA" id="ARBA00022642"/>
    </source>
</evidence>
<dbReference type="EMBL" id="JH413796">
    <property type="protein sequence ID" value="EHL32704.1"/>
    <property type="molecule type" value="Genomic_DNA"/>
</dbReference>
<evidence type="ECO:0000256" key="13">
    <source>
        <dbReference type="PIRSR" id="PIRSR006250-1"/>
    </source>
</evidence>
<dbReference type="PIRSF" id="PIRSF006250">
    <property type="entry name" value="NadC_ModD"/>
    <property type="match status" value="1"/>
</dbReference>
<dbReference type="InterPro" id="IPR004393">
    <property type="entry name" value="NadC"/>
</dbReference>
<dbReference type="SUPFAM" id="SSF51690">
    <property type="entry name" value="Nicotinate/Quinolinate PRTase C-terminal domain-like"/>
    <property type="match status" value="1"/>
</dbReference>
<comment type="catalytic activity">
    <reaction evidence="10">
        <text>nicotinate beta-D-ribonucleotide + CO2 + diphosphate = quinolinate + 5-phospho-alpha-D-ribose 1-diphosphate + 2 H(+)</text>
        <dbReference type="Rhea" id="RHEA:12733"/>
        <dbReference type="ChEBI" id="CHEBI:15378"/>
        <dbReference type="ChEBI" id="CHEBI:16526"/>
        <dbReference type="ChEBI" id="CHEBI:29959"/>
        <dbReference type="ChEBI" id="CHEBI:33019"/>
        <dbReference type="ChEBI" id="CHEBI:57502"/>
        <dbReference type="ChEBI" id="CHEBI:58017"/>
        <dbReference type="EC" id="2.4.2.19"/>
    </reaction>
</comment>
<dbReference type="eggNOG" id="COG0157">
    <property type="taxonomic scope" value="Bacteria"/>
</dbReference>
<evidence type="ECO:0000313" key="16">
    <source>
        <dbReference type="EMBL" id="EHL32704.1"/>
    </source>
</evidence>
<dbReference type="EC" id="2.4.2.19" evidence="5"/>
<dbReference type="InterPro" id="IPR037128">
    <property type="entry name" value="Quinolinate_PRibosylTase_N_sf"/>
</dbReference>
<feature type="binding site" evidence="13">
    <location>
        <position position="155"/>
    </location>
    <ligand>
        <name>substrate</name>
    </ligand>
</feature>
<feature type="binding site" evidence="13">
    <location>
        <position position="98"/>
    </location>
    <ligand>
        <name>substrate</name>
    </ligand>
</feature>
<dbReference type="UniPathway" id="UPA00253">
    <property type="reaction ID" value="UER00331"/>
</dbReference>
<dbReference type="STRING" id="658187.LDG_5300"/>
<dbReference type="SUPFAM" id="SSF54675">
    <property type="entry name" value="Nicotinate/Quinolinate PRTase N-terminal domain-like"/>
    <property type="match status" value="1"/>
</dbReference>
<dbReference type="InterPro" id="IPR002638">
    <property type="entry name" value="Quinolinate_PRibosylTrfase_C"/>
</dbReference>
<feature type="binding site" evidence="13">
    <location>
        <begin position="239"/>
        <end position="241"/>
    </location>
    <ligand>
        <name>substrate</name>
    </ligand>
</feature>
<keyword evidence="6" id="KW-0662">Pyridine nucleotide biosynthesis</keyword>
<organism evidence="16 17">
    <name type="scientific">Legionella drancourtii LLAP12</name>
    <dbReference type="NCBI Taxonomy" id="658187"/>
    <lineage>
        <taxon>Bacteria</taxon>
        <taxon>Pseudomonadati</taxon>
        <taxon>Pseudomonadota</taxon>
        <taxon>Gammaproteobacteria</taxon>
        <taxon>Legionellales</taxon>
        <taxon>Legionellaceae</taxon>
        <taxon>Legionella</taxon>
    </lineage>
</organism>
<dbReference type="InterPro" id="IPR022412">
    <property type="entry name" value="Quinolinate_PRibosylTrfase_N"/>
</dbReference>
<evidence type="ECO:0000256" key="1">
    <source>
        <dbReference type="ARBA" id="ARBA00003237"/>
    </source>
</evidence>
<dbReference type="RefSeq" id="WP_006869285.1">
    <property type="nucleotide sequence ID" value="NZ_JH413796.1"/>
</dbReference>
<dbReference type="Gene3D" id="3.20.20.70">
    <property type="entry name" value="Aldolase class I"/>
    <property type="match status" value="1"/>
</dbReference>
<dbReference type="OrthoDB" id="9782546at2"/>
<comment type="similarity">
    <text evidence="3 12">Belongs to the NadC/ModD family.</text>
</comment>
<evidence type="ECO:0000256" key="2">
    <source>
        <dbReference type="ARBA" id="ARBA00004893"/>
    </source>
</evidence>
<gene>
    <name evidence="16" type="ORF">LDG_5300</name>
</gene>
<dbReference type="InterPro" id="IPR027277">
    <property type="entry name" value="NadC/ModD"/>
</dbReference>
<reference evidence="16 17" key="1">
    <citation type="journal article" date="2011" name="BMC Genomics">
        <title>Insight into cross-talk between intra-amoebal pathogens.</title>
        <authorList>
            <person name="Gimenez G."/>
            <person name="Bertelli C."/>
            <person name="Moliner C."/>
            <person name="Robert C."/>
            <person name="Raoult D."/>
            <person name="Fournier P.E."/>
            <person name="Greub G."/>
        </authorList>
    </citation>
    <scope>NUCLEOTIDE SEQUENCE [LARGE SCALE GENOMIC DNA]</scope>
    <source>
        <strain evidence="16 17">LLAP12</strain>
    </source>
</reference>
<dbReference type="NCBIfam" id="TIGR00078">
    <property type="entry name" value="nadC"/>
    <property type="match status" value="1"/>
</dbReference>
<feature type="binding site" evidence="13">
    <location>
        <position position="165"/>
    </location>
    <ligand>
        <name>substrate</name>
    </ligand>
</feature>
<keyword evidence="17" id="KW-1185">Reference proteome</keyword>
<protein>
    <recommendedName>
        <fullName evidence="11">Probable nicotinate-nucleotide pyrophosphorylase [carboxylating]</fullName>
        <ecNumber evidence="5">2.4.2.19</ecNumber>
    </recommendedName>
    <alternativeName>
        <fullName evidence="9">Quinolinate phosphoribosyltransferase [decarboxylating]</fullName>
    </alternativeName>
</protein>
<comment type="subunit">
    <text evidence="4">Hexamer formed by 3 homodimers.</text>
</comment>
<dbReference type="InterPro" id="IPR013785">
    <property type="entry name" value="Aldolase_TIM"/>
</dbReference>
<evidence type="ECO:0000313" key="17">
    <source>
        <dbReference type="Proteomes" id="UP000002770"/>
    </source>
</evidence>
<keyword evidence="7 12" id="KW-0328">Glycosyltransferase</keyword>
<dbReference type="GO" id="GO:0009435">
    <property type="term" value="P:NAD+ biosynthetic process"/>
    <property type="evidence" value="ECO:0007669"/>
    <property type="project" value="UniProtKB-UniPathway"/>
</dbReference>
<sequence>MDNILLQAKQDVTRALHEDIGTGDVTAALLPEQQVAEAEIISREPMLVCGQPWVTEAFQQVNSQIKITWLVAEGEWLAQPATLCRIHGPARGILTAERTALNFLQTLSATATQAYHYVQQLKGTNTRLLDTRKTLPGLRVAQKYAVACGGGVNHRMGLYDAFLIKENHIKACGSVAQAITLARQSHHNVLVEIEVETLHELKEALAAGPDRILLDNFNQEMLVEAVRINQSTHCDLEASGGITLESIADVAKLGVDFISVGAITKSIQAIDLSLLIRTIL</sequence>
<dbReference type="CDD" id="cd01572">
    <property type="entry name" value="QPRTase"/>
    <property type="match status" value="1"/>
</dbReference>
<evidence type="ECO:0000256" key="5">
    <source>
        <dbReference type="ARBA" id="ARBA00011944"/>
    </source>
</evidence>
<dbReference type="FunCoup" id="G9EJD8">
    <property type="interactions" value="497"/>
</dbReference>
<dbReference type="GO" id="GO:0005737">
    <property type="term" value="C:cytoplasm"/>
    <property type="evidence" value="ECO:0007669"/>
    <property type="project" value="TreeGrafter"/>
</dbReference>
<comment type="function">
    <text evidence="1">Involved in the catabolism of quinolinic acid (QA).</text>
</comment>
<evidence type="ECO:0000259" key="14">
    <source>
        <dbReference type="Pfam" id="PF01729"/>
    </source>
</evidence>
<dbReference type="InterPro" id="IPR036068">
    <property type="entry name" value="Nicotinate_pribotase-like_C"/>
</dbReference>
<evidence type="ECO:0000256" key="10">
    <source>
        <dbReference type="ARBA" id="ARBA00047445"/>
    </source>
</evidence>
<dbReference type="FunFam" id="3.90.1170.20:FF:000001">
    <property type="entry name" value="Nicotinate-nucleotide diphosphorylase (Carboxylating)"/>
    <property type="match status" value="1"/>
</dbReference>
<feature type="binding site" evidence="13">
    <location>
        <position position="194"/>
    </location>
    <ligand>
        <name>substrate</name>
    </ligand>
</feature>
<evidence type="ECO:0000256" key="3">
    <source>
        <dbReference type="ARBA" id="ARBA00009400"/>
    </source>
</evidence>
<feature type="domain" description="Quinolinate phosphoribosyl transferase N-terminal" evidence="15">
    <location>
        <begin position="24"/>
        <end position="108"/>
    </location>
</feature>
<accession>G9EJD8</accession>
<dbReference type="Proteomes" id="UP000002770">
    <property type="component" value="Unassembled WGS sequence"/>
</dbReference>
<dbReference type="Gene3D" id="3.90.1170.20">
    <property type="entry name" value="Quinolinate phosphoribosyl transferase, N-terminal domain"/>
    <property type="match status" value="1"/>
</dbReference>
<dbReference type="Pfam" id="PF02749">
    <property type="entry name" value="QRPTase_N"/>
    <property type="match status" value="1"/>
</dbReference>
<dbReference type="PANTHER" id="PTHR32179:SF3">
    <property type="entry name" value="NICOTINATE-NUCLEOTIDE PYROPHOSPHORYLASE [CARBOXYLATING]"/>
    <property type="match status" value="1"/>
</dbReference>
<feature type="binding site" evidence="13">
    <location>
        <begin position="131"/>
        <end position="133"/>
    </location>
    <ligand>
        <name>substrate</name>
    </ligand>
</feature>
<dbReference type="FunFam" id="3.20.20.70:FF:000030">
    <property type="entry name" value="Nicotinate-nucleotide pyrophosphorylase, carboxylating"/>
    <property type="match status" value="1"/>
</dbReference>
<proteinExistence type="inferred from homology"/>